<dbReference type="GO" id="GO:0016139">
    <property type="term" value="P:glycoside catabolic process"/>
    <property type="evidence" value="ECO:0007669"/>
    <property type="project" value="TreeGrafter"/>
</dbReference>
<dbReference type="Proteomes" id="UP000886047">
    <property type="component" value="Unassembled WGS sequence"/>
</dbReference>
<dbReference type="PANTHER" id="PTHR10030:SF37">
    <property type="entry name" value="ALPHA-L-FUCOSIDASE-RELATED"/>
    <property type="match status" value="1"/>
</dbReference>
<dbReference type="InterPro" id="IPR000933">
    <property type="entry name" value="Glyco_hydro_29"/>
</dbReference>
<organism evidence="1">
    <name type="scientific">Mariniphaga anaerophila</name>
    <dbReference type="NCBI Taxonomy" id="1484053"/>
    <lineage>
        <taxon>Bacteria</taxon>
        <taxon>Pseudomonadati</taxon>
        <taxon>Bacteroidota</taxon>
        <taxon>Bacteroidia</taxon>
        <taxon>Marinilabiliales</taxon>
        <taxon>Prolixibacteraceae</taxon>
        <taxon>Mariniphaga</taxon>
    </lineage>
</organism>
<sequence>MYYNSVGHNTSLILGLTPDKDGLMPEPDVQRLKEWGDEIKRRFSNPIASVSGTGKTIDIKIPEKQKVNHVVLMEDISKGERIRKFVLEGKTSDGWQTIFEGSCIRHKFIHRFDKMEVSEVRLNVLESKGEPQIKNFQIFTVN</sequence>
<evidence type="ECO:0000313" key="1">
    <source>
        <dbReference type="EMBL" id="HDR50612.1"/>
    </source>
</evidence>
<proteinExistence type="predicted"/>
<reference evidence="1" key="1">
    <citation type="journal article" date="2020" name="mSystems">
        <title>Genome- and Community-Level Interaction Insights into Carbon Utilization and Element Cycling Functions of Hydrothermarchaeota in Hydrothermal Sediment.</title>
        <authorList>
            <person name="Zhou Z."/>
            <person name="Liu Y."/>
            <person name="Xu W."/>
            <person name="Pan J."/>
            <person name="Luo Z.H."/>
            <person name="Li M."/>
        </authorList>
    </citation>
    <scope>NUCLEOTIDE SEQUENCE [LARGE SCALE GENOMIC DNA]</scope>
    <source>
        <strain evidence="1">SpSt-1217</strain>
    </source>
</reference>
<dbReference type="AlphaFoldDB" id="A0A831LQ49"/>
<evidence type="ECO:0008006" key="2">
    <source>
        <dbReference type="Google" id="ProtNLM"/>
    </source>
</evidence>
<dbReference type="GO" id="GO:0005764">
    <property type="term" value="C:lysosome"/>
    <property type="evidence" value="ECO:0007669"/>
    <property type="project" value="TreeGrafter"/>
</dbReference>
<dbReference type="GO" id="GO:0004560">
    <property type="term" value="F:alpha-L-fucosidase activity"/>
    <property type="evidence" value="ECO:0007669"/>
    <property type="project" value="InterPro"/>
</dbReference>
<gene>
    <name evidence="1" type="ORF">ENN90_03185</name>
</gene>
<dbReference type="InterPro" id="IPR017853">
    <property type="entry name" value="GH"/>
</dbReference>
<dbReference type="Gene3D" id="3.20.20.80">
    <property type="entry name" value="Glycosidases"/>
    <property type="match status" value="1"/>
</dbReference>
<accession>A0A831LQ49</accession>
<dbReference type="SUPFAM" id="SSF51445">
    <property type="entry name" value="(Trans)glycosidases"/>
    <property type="match status" value="1"/>
</dbReference>
<name>A0A831LQ49_9BACT</name>
<dbReference type="GO" id="GO:0006004">
    <property type="term" value="P:fucose metabolic process"/>
    <property type="evidence" value="ECO:0007669"/>
    <property type="project" value="TreeGrafter"/>
</dbReference>
<dbReference type="Gene3D" id="2.60.120.260">
    <property type="entry name" value="Galactose-binding domain-like"/>
    <property type="match status" value="1"/>
</dbReference>
<protein>
    <recommendedName>
        <fullName evidence="2">Alpha-L-fucosidase</fullName>
    </recommendedName>
</protein>
<dbReference type="PANTHER" id="PTHR10030">
    <property type="entry name" value="ALPHA-L-FUCOSIDASE"/>
    <property type="match status" value="1"/>
</dbReference>
<dbReference type="EMBL" id="DSDK01000181">
    <property type="protein sequence ID" value="HDR50612.1"/>
    <property type="molecule type" value="Genomic_DNA"/>
</dbReference>
<comment type="caution">
    <text evidence="1">The sequence shown here is derived from an EMBL/GenBank/DDBJ whole genome shotgun (WGS) entry which is preliminary data.</text>
</comment>